<reference evidence="2 3" key="1">
    <citation type="journal article" date="2022" name="Nat. Ecol. Evol.">
        <title>A masculinizing supergene underlies an exaggerated male reproductive morph in a spider.</title>
        <authorList>
            <person name="Hendrickx F."/>
            <person name="De Corte Z."/>
            <person name="Sonet G."/>
            <person name="Van Belleghem S.M."/>
            <person name="Kostlbacher S."/>
            <person name="Vangestel C."/>
        </authorList>
    </citation>
    <scope>NUCLEOTIDE SEQUENCE [LARGE SCALE GENOMIC DNA]</scope>
    <source>
        <strain evidence="2">W744_W776</strain>
    </source>
</reference>
<dbReference type="Proteomes" id="UP000827092">
    <property type="component" value="Unassembled WGS sequence"/>
</dbReference>
<sequence length="644" mass="73178">MDVFNNPNKRIRLDLSNNFDSNLPNDDLWGAEDLTADEFDKLEFQATQSHRQDEAPRAFVQPLPPAASNNISLAIVDESKQQLYELEGKVKILSQSLEKTSNQLKEEKLLRDKLVNERLSQSVAKENELRKEIKKVESSLQFKNQEMKCLYEKVQLLEAQLKEKKEQIDLPAAPTSNSFLKKFKFDAGTSNHKPELCPEKKPSSRKYKLQVDSPRGKVLGSSIISTLLCNKLTMNPVPNFSSTLPQTHHSLETASKQSAKLSAVSILRLSSDQQTEEVFDYFSCVFKNYLDNLKTMKTNSNSPYSKRKEIKQDQAVAIACLKDLAYITSSPQFLSIVKKYCCEIKISNQMTDVPSTSKSNLFPAFNQQPNKPFIKVCSLLQSLVSLASPDSYPVNYFNNEEIELSFVSLVSWSTLAPESLIVLSEDISYQTIMCCYEESNLLNPSIKFMTNLCIHKKFIFLLLHKDDSCLLCILSSLIVQKITKSPLKYTTVMISIIELLSAAFSLYSFQGLSLENSTCSSLVLQAVIISLWKFCELFYKESSSDIILVLKKGFTLLELLSKYLPNFKEMRSLCEDSYISLVCGMLDLSKENPDFKDLYDLIHDLWDFQEDSSEFDLDEPFSEDSSPAAEITSFITNFFIHISL</sequence>
<dbReference type="AlphaFoldDB" id="A0AAV6VGF0"/>
<evidence type="ECO:0000313" key="2">
    <source>
        <dbReference type="EMBL" id="KAG8195005.1"/>
    </source>
</evidence>
<keyword evidence="3" id="KW-1185">Reference proteome</keyword>
<accession>A0AAV6VGF0</accession>
<organism evidence="2 3">
    <name type="scientific">Oedothorax gibbosus</name>
    <dbReference type="NCBI Taxonomy" id="931172"/>
    <lineage>
        <taxon>Eukaryota</taxon>
        <taxon>Metazoa</taxon>
        <taxon>Ecdysozoa</taxon>
        <taxon>Arthropoda</taxon>
        <taxon>Chelicerata</taxon>
        <taxon>Arachnida</taxon>
        <taxon>Araneae</taxon>
        <taxon>Araneomorphae</taxon>
        <taxon>Entelegynae</taxon>
        <taxon>Araneoidea</taxon>
        <taxon>Linyphiidae</taxon>
        <taxon>Erigoninae</taxon>
        <taxon>Oedothorax</taxon>
    </lineage>
</organism>
<comment type="caution">
    <text evidence="2">The sequence shown here is derived from an EMBL/GenBank/DDBJ whole genome shotgun (WGS) entry which is preliminary data.</text>
</comment>
<keyword evidence="1" id="KW-0175">Coiled coil</keyword>
<dbReference type="EMBL" id="JAFNEN010000095">
    <property type="protein sequence ID" value="KAG8195005.1"/>
    <property type="molecule type" value="Genomic_DNA"/>
</dbReference>
<protein>
    <recommendedName>
        <fullName evidence="4">ATR-interacting protein</fullName>
    </recommendedName>
</protein>
<proteinExistence type="predicted"/>
<evidence type="ECO:0000256" key="1">
    <source>
        <dbReference type="SAM" id="Coils"/>
    </source>
</evidence>
<name>A0AAV6VGF0_9ARAC</name>
<gene>
    <name evidence="2" type="ORF">JTE90_008177</name>
</gene>
<evidence type="ECO:0008006" key="4">
    <source>
        <dbReference type="Google" id="ProtNLM"/>
    </source>
</evidence>
<evidence type="ECO:0000313" key="3">
    <source>
        <dbReference type="Proteomes" id="UP000827092"/>
    </source>
</evidence>
<feature type="coiled-coil region" evidence="1">
    <location>
        <begin position="97"/>
        <end position="167"/>
    </location>
</feature>